<evidence type="ECO:0000256" key="9">
    <source>
        <dbReference type="ARBA" id="ARBA00023002"/>
    </source>
</evidence>
<protein>
    <recommendedName>
        <fullName evidence="5">L-lysine N6-monooxygenase MbtG</fullName>
        <ecNumber evidence="4">1.14.13.59</ecNumber>
    </recommendedName>
    <alternativeName>
        <fullName evidence="14">Lysine 6-N-hydroxylase</fullName>
    </alternativeName>
    <alternativeName>
        <fullName evidence="13">Lysine N6-hydroxylase</fullName>
    </alternativeName>
    <alternativeName>
        <fullName evidence="11">Lysine-N-oxygenase</fullName>
    </alternativeName>
    <alternativeName>
        <fullName evidence="12">Mycobactin synthase protein G</fullName>
    </alternativeName>
</protein>
<keyword evidence="8" id="KW-0521">NADP</keyword>
<dbReference type="AlphaFoldDB" id="A0A101J6Z6"/>
<dbReference type="Pfam" id="PF13434">
    <property type="entry name" value="Lys_Orn_oxgnase"/>
    <property type="match status" value="1"/>
</dbReference>
<evidence type="ECO:0000256" key="13">
    <source>
        <dbReference type="ARBA" id="ARBA00032493"/>
    </source>
</evidence>
<keyword evidence="10" id="KW-0503">Monooxygenase</keyword>
<dbReference type="GO" id="GO:0047091">
    <property type="term" value="F:L-lysine 6-monooxygenase (NADPH) activity"/>
    <property type="evidence" value="ECO:0007669"/>
    <property type="project" value="UniProtKB-EC"/>
</dbReference>
<comment type="pathway">
    <text evidence="2">Siderophore biosynthesis.</text>
</comment>
<evidence type="ECO:0000313" key="17">
    <source>
        <dbReference type="Proteomes" id="UP000053923"/>
    </source>
</evidence>
<evidence type="ECO:0000256" key="12">
    <source>
        <dbReference type="ARBA" id="ARBA00031158"/>
    </source>
</evidence>
<evidence type="ECO:0000256" key="14">
    <source>
        <dbReference type="ARBA" id="ARBA00032738"/>
    </source>
</evidence>
<evidence type="ECO:0000256" key="3">
    <source>
        <dbReference type="ARBA" id="ARBA00007588"/>
    </source>
</evidence>
<evidence type="ECO:0000256" key="1">
    <source>
        <dbReference type="ARBA" id="ARBA00001974"/>
    </source>
</evidence>
<evidence type="ECO:0000256" key="11">
    <source>
        <dbReference type="ARBA" id="ARBA00029939"/>
    </source>
</evidence>
<accession>A0A101J6Z6</accession>
<evidence type="ECO:0000256" key="2">
    <source>
        <dbReference type="ARBA" id="ARBA00004924"/>
    </source>
</evidence>
<dbReference type="GO" id="GO:0006879">
    <property type="term" value="P:intracellular iron ion homeostasis"/>
    <property type="evidence" value="ECO:0007669"/>
    <property type="project" value="TreeGrafter"/>
</dbReference>
<dbReference type="InterPro" id="IPR036188">
    <property type="entry name" value="FAD/NAD-bd_sf"/>
</dbReference>
<evidence type="ECO:0000256" key="7">
    <source>
        <dbReference type="ARBA" id="ARBA00022827"/>
    </source>
</evidence>
<evidence type="ECO:0000256" key="8">
    <source>
        <dbReference type="ARBA" id="ARBA00022857"/>
    </source>
</evidence>
<dbReference type="SUPFAM" id="SSF51905">
    <property type="entry name" value="FAD/NAD(P)-binding domain"/>
    <property type="match status" value="2"/>
</dbReference>
<dbReference type="PANTHER" id="PTHR42802">
    <property type="entry name" value="MONOOXYGENASE"/>
    <property type="match status" value="1"/>
</dbReference>
<proteinExistence type="inferred from homology"/>
<evidence type="ECO:0000256" key="10">
    <source>
        <dbReference type="ARBA" id="ARBA00023033"/>
    </source>
</evidence>
<keyword evidence="6" id="KW-0285">Flavoprotein</keyword>
<evidence type="ECO:0000256" key="6">
    <source>
        <dbReference type="ARBA" id="ARBA00022630"/>
    </source>
</evidence>
<evidence type="ECO:0000256" key="5">
    <source>
        <dbReference type="ARBA" id="ARBA00016406"/>
    </source>
</evidence>
<dbReference type="EC" id="1.14.13.59" evidence="4"/>
<comment type="similarity">
    <text evidence="3">Belongs to the lysine N(6)-hydroxylase/L-ornithine N(5)-oxygenase family.</text>
</comment>
<evidence type="ECO:0000256" key="4">
    <source>
        <dbReference type="ARBA" id="ARBA00013076"/>
    </source>
</evidence>
<dbReference type="Gene3D" id="3.50.50.60">
    <property type="entry name" value="FAD/NAD(P)-binding domain"/>
    <property type="match status" value="1"/>
</dbReference>
<dbReference type="EMBL" id="LLZG01000410">
    <property type="protein sequence ID" value="KUL21333.1"/>
    <property type="molecule type" value="Genomic_DNA"/>
</dbReference>
<reference evidence="17" key="1">
    <citation type="submission" date="2015-10" db="EMBL/GenBank/DDBJ databases">
        <authorList>
            <person name="Ju K.-S."/>
            <person name="Doroghazi J.R."/>
            <person name="Metcalf W.W."/>
        </authorList>
    </citation>
    <scope>NUCLEOTIDE SEQUENCE [LARGE SCALE GENOMIC DNA]</scope>
    <source>
        <strain evidence="17">NRRL 3151</strain>
    </source>
</reference>
<comment type="catalytic activity">
    <reaction evidence="15">
        <text>L-lysine + NADPH + O2 = N(6)-hydroxy-L-lysine + NADP(+) + H2O</text>
        <dbReference type="Rhea" id="RHEA:23228"/>
        <dbReference type="ChEBI" id="CHEBI:15377"/>
        <dbReference type="ChEBI" id="CHEBI:15379"/>
        <dbReference type="ChEBI" id="CHEBI:32551"/>
        <dbReference type="ChEBI" id="CHEBI:57783"/>
        <dbReference type="ChEBI" id="CHEBI:57820"/>
        <dbReference type="ChEBI" id="CHEBI:58349"/>
        <dbReference type="EC" id="1.14.13.59"/>
    </reaction>
</comment>
<name>A0A101J6Z6_9ACTN</name>
<keyword evidence="17" id="KW-1185">Reference proteome</keyword>
<organism evidence="16 17">
    <name type="scientific">Streptomyces regalis</name>
    <dbReference type="NCBI Taxonomy" id="68262"/>
    <lineage>
        <taxon>Bacteria</taxon>
        <taxon>Bacillati</taxon>
        <taxon>Actinomycetota</taxon>
        <taxon>Actinomycetes</taxon>
        <taxon>Kitasatosporales</taxon>
        <taxon>Streptomycetaceae</taxon>
        <taxon>Streptomyces</taxon>
    </lineage>
</organism>
<keyword evidence="9" id="KW-0560">Oxidoreductase</keyword>
<dbReference type="Proteomes" id="UP000053923">
    <property type="component" value="Unassembled WGS sequence"/>
</dbReference>
<comment type="cofactor">
    <cofactor evidence="1">
        <name>FAD</name>
        <dbReference type="ChEBI" id="CHEBI:57692"/>
    </cofactor>
</comment>
<dbReference type="InterPro" id="IPR025700">
    <property type="entry name" value="Lys/Orn_oxygenase"/>
</dbReference>
<keyword evidence="7" id="KW-0274">FAD</keyword>
<sequence length="450" mass="50333">MDVMDVIGIGFGPSNIALAIALEESGAYDDWLFLEGASTPVWQEEMLFDISLDTYSNIQNIPYRDLVTPRNPRSRYTFLNYLVENDLLFSHLNMDMLMPLRPDYAKYIQWVTRFFEDRVRYGRRVEALTYDEAAPGGGAYRLVTNTGEEFLARHVVIGTGRLPKVPSQFAKLETDRIVHQSSYQSGTRPILSAQPSSKVAVIGSSQSAAEIILHLSKTYPQLSIDSIMRRYAFPLKDTSPFMSEAYFPEFTDMYYESPVELRRRIDRDISRTNYGACDMDVLEEIYRQMYYDRLHGRNQIHLRRLTDIVDARVDNDRVELALADRASGETRTASYDLVILATGFSNIGPGPEDLRSISLLDGLSSWLDSSAGEGHVDVDRGYAIDFANQPADASGVVVLNGLCERTHGIGDGGSLSLTSIRSADILRRLRQSDEGTAAPVAVGSGMEEGR</sequence>
<gene>
    <name evidence="16" type="ORF">ADL12_45235</name>
</gene>
<evidence type="ECO:0000256" key="15">
    <source>
        <dbReference type="ARBA" id="ARBA00048407"/>
    </source>
</evidence>
<comment type="caution">
    <text evidence="16">The sequence shown here is derived from an EMBL/GenBank/DDBJ whole genome shotgun (WGS) entry which is preliminary data.</text>
</comment>
<dbReference type="PANTHER" id="PTHR42802:SF1">
    <property type="entry name" value="L-ORNITHINE N(5)-MONOOXYGENASE"/>
    <property type="match status" value="1"/>
</dbReference>
<evidence type="ECO:0000313" key="16">
    <source>
        <dbReference type="EMBL" id="KUL21333.1"/>
    </source>
</evidence>